<protein>
    <submittedName>
        <fullName evidence="2">YqaJ-like viral recombinase</fullName>
    </submittedName>
</protein>
<evidence type="ECO:0000313" key="2">
    <source>
        <dbReference type="EMBL" id="KAB2528963.1"/>
    </source>
</evidence>
<evidence type="ECO:0000313" key="3">
    <source>
        <dbReference type="Proteomes" id="UP000476281"/>
    </source>
</evidence>
<sequence length="21" mass="2514">MIWHDVEQNGEEWDALRLGKS</sequence>
<proteinExistence type="predicted"/>
<dbReference type="InterPro" id="IPR000421">
    <property type="entry name" value="FA58C"/>
</dbReference>
<comment type="caution">
    <text evidence="2">The sequence shown here is derived from an EMBL/GenBank/DDBJ whole genome shotgun (WGS) entry which is preliminary data.</text>
</comment>
<dbReference type="Proteomes" id="UP000476281">
    <property type="component" value="Unassembled WGS sequence"/>
</dbReference>
<evidence type="ECO:0000259" key="1">
    <source>
        <dbReference type="PROSITE" id="PS50022"/>
    </source>
</evidence>
<feature type="domain" description="F5/8 type C" evidence="1">
    <location>
        <begin position="1"/>
        <end position="21"/>
    </location>
</feature>
<name>A0A6L3Y5D9_9ENTR</name>
<gene>
    <name evidence="2" type="ORF">F9C29_03195</name>
</gene>
<dbReference type="AlphaFoldDB" id="A0A6L3Y5D9"/>
<dbReference type="EMBL" id="WBSZ01000039">
    <property type="protein sequence ID" value="KAB2528963.1"/>
    <property type="molecule type" value="Genomic_DNA"/>
</dbReference>
<organism evidence="2 3">
    <name type="scientific">Enterobacter hormaechei</name>
    <dbReference type="NCBI Taxonomy" id="158836"/>
    <lineage>
        <taxon>Bacteria</taxon>
        <taxon>Pseudomonadati</taxon>
        <taxon>Pseudomonadota</taxon>
        <taxon>Gammaproteobacteria</taxon>
        <taxon>Enterobacterales</taxon>
        <taxon>Enterobacteriaceae</taxon>
        <taxon>Enterobacter</taxon>
        <taxon>Enterobacter cloacae complex</taxon>
    </lineage>
</organism>
<feature type="non-terminal residue" evidence="2">
    <location>
        <position position="21"/>
    </location>
</feature>
<accession>A0A6L3Y5D9</accession>
<dbReference type="PROSITE" id="PS50022">
    <property type="entry name" value="FA58C_3"/>
    <property type="match status" value="1"/>
</dbReference>
<reference evidence="2 3" key="1">
    <citation type="submission" date="2019-09" db="EMBL/GenBank/DDBJ databases">
        <title>Reversal of blaTEM antimicrobial resistance by CRISPR-Cas9 in clinical E. coli and other Enterobacteriaceae strains.</title>
        <authorList>
            <person name="Tagliaferri T."/>
            <person name="Guimaraes N."/>
            <person name="Pereira M."/>
            <person name="Felicori L."/>
            <person name="Horz H.-P."/>
            <person name="Santos S."/>
            <person name="Mendes T."/>
        </authorList>
    </citation>
    <scope>NUCLEOTIDE SEQUENCE [LARGE SCALE GENOMIC DNA]</scope>
    <source>
        <strain evidence="2 3">E2_blaTEM_MG</strain>
    </source>
</reference>